<feature type="compositionally biased region" description="Basic and acidic residues" evidence="2">
    <location>
        <begin position="232"/>
        <end position="246"/>
    </location>
</feature>
<keyword evidence="1" id="KW-0175">Coiled coil</keyword>
<feature type="region of interest" description="Disordered" evidence="2">
    <location>
        <begin position="661"/>
        <end position="684"/>
    </location>
</feature>
<accession>A0AA36J8P1</accession>
<dbReference type="Proteomes" id="UP001178507">
    <property type="component" value="Unassembled WGS sequence"/>
</dbReference>
<evidence type="ECO:0000313" key="3">
    <source>
        <dbReference type="EMBL" id="CAJ1401672.1"/>
    </source>
</evidence>
<evidence type="ECO:0000256" key="1">
    <source>
        <dbReference type="SAM" id="Coils"/>
    </source>
</evidence>
<gene>
    <name evidence="3" type="ORF">EVOR1521_LOCUS24771</name>
</gene>
<proteinExistence type="predicted"/>
<feature type="coiled-coil region" evidence="1">
    <location>
        <begin position="39"/>
        <end position="66"/>
    </location>
</feature>
<comment type="caution">
    <text evidence="3">The sequence shown here is derived from an EMBL/GenBank/DDBJ whole genome shotgun (WGS) entry which is preliminary data.</text>
</comment>
<feature type="region of interest" description="Disordered" evidence="2">
    <location>
        <begin position="622"/>
        <end position="645"/>
    </location>
</feature>
<organism evidence="3 4">
    <name type="scientific">Effrenium voratum</name>
    <dbReference type="NCBI Taxonomy" id="2562239"/>
    <lineage>
        <taxon>Eukaryota</taxon>
        <taxon>Sar</taxon>
        <taxon>Alveolata</taxon>
        <taxon>Dinophyceae</taxon>
        <taxon>Suessiales</taxon>
        <taxon>Symbiodiniaceae</taxon>
        <taxon>Effrenium</taxon>
    </lineage>
</organism>
<feature type="compositionally biased region" description="Low complexity" evidence="2">
    <location>
        <begin position="662"/>
        <end position="674"/>
    </location>
</feature>
<sequence>MTCDLEEELVFTLEIGLLPKARPSNWIQFVQPNSVGLELDQLQQRLEGLKRREAELRFALRALRRAAARGEMPVLGTTVELEALGRAEASAWAQVFAQRPAKAAAAREGHCAEVWAQLAVAEGLELTPEVLRGIPQEGSFVGAVLSALTREDPACEAWVRNCLRGEVLDSLKQLLGAERLRRRPSRSARLSRAGSQPGIGKTRSQEMPQLSVAAFIGEPEEALPSPPSSPKAARDGREVELAEPETWRQEWGRRNTDFHLAGRGPDIGSIARAVVQSLVQKADAAPPRLCRLAAALSGMDKGQEVLGRLLLTNWLAPALLNPGLALGLGLAEICPTGATEASRAMLTALAKLLGAAVAGGDEEKPLQTLLESLARRAQVAADLEADLPACVVLWSSELQALGSSLSEFAELQLSPELLRLVARRPSGLGNSAVVCWLRHASAPKRPSVSPNPEAPCDALRKSFEGPPSRPRAVQGPGNLQGALLLLRQLLAEPRRLFSRRRDGPRGGPACAARKRGVIAAAEDRAFGGGLGAPLGAELLQLCGAAGGRGGAGAVRLSPGVAGEGPSAPGVPGAQAAWPTPGGAPGRTALPRGHPVPAPLCQGRLDTALRAMPADALGGPRISAGALRGGAPEHERAANKSQAPQRSLWRVRTGGALRLTIQGPSGAPKLLPLPSLGGGGRKHRC</sequence>
<feature type="region of interest" description="Disordered" evidence="2">
    <location>
        <begin position="219"/>
        <end position="246"/>
    </location>
</feature>
<reference evidence="3" key="1">
    <citation type="submission" date="2023-08" db="EMBL/GenBank/DDBJ databases">
        <authorList>
            <person name="Chen Y."/>
            <person name="Shah S."/>
            <person name="Dougan E. K."/>
            <person name="Thang M."/>
            <person name="Chan C."/>
        </authorList>
    </citation>
    <scope>NUCLEOTIDE SEQUENCE</scope>
</reference>
<name>A0AA36J8P1_9DINO</name>
<dbReference type="AlphaFoldDB" id="A0AA36J8P1"/>
<protein>
    <submittedName>
        <fullName evidence="3">Uncharacterized protein</fullName>
    </submittedName>
</protein>
<evidence type="ECO:0000256" key="2">
    <source>
        <dbReference type="SAM" id="MobiDB-lite"/>
    </source>
</evidence>
<evidence type="ECO:0000313" key="4">
    <source>
        <dbReference type="Proteomes" id="UP001178507"/>
    </source>
</evidence>
<dbReference type="EMBL" id="CAUJNA010003426">
    <property type="protein sequence ID" value="CAJ1401672.1"/>
    <property type="molecule type" value="Genomic_DNA"/>
</dbReference>
<keyword evidence="4" id="KW-1185">Reference proteome</keyword>
<feature type="region of interest" description="Disordered" evidence="2">
    <location>
        <begin position="182"/>
        <end position="204"/>
    </location>
</feature>